<keyword evidence="2 3" id="KW-0238">DNA-binding</keyword>
<feature type="region of interest" description="Disordered" evidence="4">
    <location>
        <begin position="148"/>
        <end position="168"/>
    </location>
</feature>
<feature type="domain" description="Homeobox" evidence="5">
    <location>
        <begin position="16"/>
        <end position="76"/>
    </location>
</feature>
<dbReference type="AlphaFoldDB" id="A0AAP0P3B7"/>
<dbReference type="Proteomes" id="UP001420932">
    <property type="component" value="Unassembled WGS sequence"/>
</dbReference>
<evidence type="ECO:0000313" key="6">
    <source>
        <dbReference type="EMBL" id="KAK9128948.1"/>
    </source>
</evidence>
<feature type="compositionally biased region" description="Polar residues" evidence="4">
    <location>
        <begin position="503"/>
        <end position="517"/>
    </location>
</feature>
<accession>A0AAP0P3B7</accession>
<reference evidence="6 7" key="1">
    <citation type="submission" date="2024-01" db="EMBL/GenBank/DDBJ databases">
        <title>Genome assemblies of Stephania.</title>
        <authorList>
            <person name="Yang L."/>
        </authorList>
    </citation>
    <scope>NUCLEOTIDE SEQUENCE [LARGE SCALE GENOMIC DNA]</scope>
    <source>
        <strain evidence="6">YNDBR</strain>
        <tissue evidence="6">Leaf</tissue>
    </source>
</reference>
<dbReference type="InterPro" id="IPR009057">
    <property type="entry name" value="Homeodomain-like_sf"/>
</dbReference>
<keyword evidence="2 3" id="KW-0539">Nucleus</keyword>
<dbReference type="CDD" id="cd00086">
    <property type="entry name" value="homeodomain"/>
    <property type="match status" value="1"/>
</dbReference>
<evidence type="ECO:0000313" key="7">
    <source>
        <dbReference type="Proteomes" id="UP001420932"/>
    </source>
</evidence>
<protein>
    <recommendedName>
        <fullName evidence="5">Homeobox domain-containing protein</fullName>
    </recommendedName>
</protein>
<dbReference type="SMART" id="SM00389">
    <property type="entry name" value="HOX"/>
    <property type="match status" value="1"/>
</dbReference>
<comment type="subcellular location">
    <subcellularLocation>
        <location evidence="1 2 3">Nucleus</location>
    </subcellularLocation>
</comment>
<proteinExistence type="predicted"/>
<feature type="DNA-binding region" description="Homeobox" evidence="2">
    <location>
        <begin position="18"/>
        <end position="77"/>
    </location>
</feature>
<gene>
    <name evidence="6" type="ORF">Syun_017745</name>
</gene>
<sequence>MEESGEVYPEENEARPEKKLKRTLKTPSQLDALERLYNEHKYPSESIKAQLAEEIGLSEKQVSGWFCHRRLKDKNMLKDEVCVNGKQDVSSGIIQDRGSVLKQDSCGSTKQGEYMPFDPREVESQRFYGQDYPAGDLSYGNRGNYMQPQYHNAVDNASSGSSSSSQGKLFPQHVASYDVEPMGYSSRSSNHILMKATGKSKREQKLPSKYHSSQNEIENTAISTVKRQLGRHYREDGPPLGVNFQSLPPGAFEQDSPNDLYYVGDPSSLTVHKNLKELSHDKKEAKYNRNIRPQGSQYSGAHLRPNMHEFGLRDENERYQSNPKPSLAMYGSHSTRKLYMDGTYEDYMGETSKVKGNMNYETRCKRGSEGIRSDSIACRRLPFGKKSHELSYPKLEDLDNSSSYILKGEKCNEGKPSNLIVKHNGFLNKEKREHSQRMEKQLYRGKTSAECVNLKGEKIQQKQLKGKKKRQVNEFLGQEYMVKAPVPRENLMKGYSGVGDARTSFSENETVATSSMD</sequence>
<keyword evidence="7" id="KW-1185">Reference proteome</keyword>
<dbReference type="PANTHER" id="PTHR47713">
    <property type="entry name" value="HOMEODOMAIN-LIKE SUPERFAMILY PROTEIN"/>
    <property type="match status" value="1"/>
</dbReference>
<evidence type="ECO:0000256" key="2">
    <source>
        <dbReference type="PROSITE-ProRule" id="PRU00108"/>
    </source>
</evidence>
<dbReference type="EMBL" id="JBBNAF010000007">
    <property type="protein sequence ID" value="KAK9128948.1"/>
    <property type="molecule type" value="Genomic_DNA"/>
</dbReference>
<organism evidence="6 7">
    <name type="scientific">Stephania yunnanensis</name>
    <dbReference type="NCBI Taxonomy" id="152371"/>
    <lineage>
        <taxon>Eukaryota</taxon>
        <taxon>Viridiplantae</taxon>
        <taxon>Streptophyta</taxon>
        <taxon>Embryophyta</taxon>
        <taxon>Tracheophyta</taxon>
        <taxon>Spermatophyta</taxon>
        <taxon>Magnoliopsida</taxon>
        <taxon>Ranunculales</taxon>
        <taxon>Menispermaceae</taxon>
        <taxon>Menispermoideae</taxon>
        <taxon>Cissampelideae</taxon>
        <taxon>Stephania</taxon>
    </lineage>
</organism>
<name>A0AAP0P3B7_9MAGN</name>
<dbReference type="Pfam" id="PF00046">
    <property type="entry name" value="Homeodomain"/>
    <property type="match status" value="1"/>
</dbReference>
<evidence type="ECO:0000256" key="1">
    <source>
        <dbReference type="ARBA" id="ARBA00004123"/>
    </source>
</evidence>
<keyword evidence="2 3" id="KW-0371">Homeobox</keyword>
<dbReference type="PROSITE" id="PS50071">
    <property type="entry name" value="HOMEOBOX_2"/>
    <property type="match status" value="1"/>
</dbReference>
<feature type="region of interest" description="Disordered" evidence="4">
    <location>
        <begin position="1"/>
        <end position="25"/>
    </location>
</feature>
<evidence type="ECO:0000256" key="3">
    <source>
        <dbReference type="RuleBase" id="RU000682"/>
    </source>
</evidence>
<dbReference type="Gene3D" id="1.10.10.60">
    <property type="entry name" value="Homeodomain-like"/>
    <property type="match status" value="1"/>
</dbReference>
<feature type="region of interest" description="Disordered" evidence="4">
    <location>
        <begin position="282"/>
        <end position="306"/>
    </location>
</feature>
<dbReference type="SUPFAM" id="SSF46689">
    <property type="entry name" value="Homeodomain-like"/>
    <property type="match status" value="1"/>
</dbReference>
<evidence type="ECO:0000259" key="5">
    <source>
        <dbReference type="PROSITE" id="PS50071"/>
    </source>
</evidence>
<dbReference type="PANTHER" id="PTHR47713:SF2">
    <property type="entry name" value="HOMEODOMAIN-LIKE SUPERFAMILY PROTEIN"/>
    <property type="match status" value="1"/>
</dbReference>
<feature type="compositionally biased region" description="Acidic residues" evidence="4">
    <location>
        <begin position="1"/>
        <end position="11"/>
    </location>
</feature>
<dbReference type="GO" id="GO:0005634">
    <property type="term" value="C:nucleus"/>
    <property type="evidence" value="ECO:0007669"/>
    <property type="project" value="UniProtKB-SubCell"/>
</dbReference>
<evidence type="ECO:0000256" key="4">
    <source>
        <dbReference type="SAM" id="MobiDB-lite"/>
    </source>
</evidence>
<feature type="region of interest" description="Disordered" evidence="4">
    <location>
        <begin position="497"/>
        <end position="517"/>
    </location>
</feature>
<comment type="caution">
    <text evidence="6">The sequence shown here is derived from an EMBL/GenBank/DDBJ whole genome shotgun (WGS) entry which is preliminary data.</text>
</comment>
<dbReference type="InterPro" id="IPR001356">
    <property type="entry name" value="HD"/>
</dbReference>
<dbReference type="GO" id="GO:0003677">
    <property type="term" value="F:DNA binding"/>
    <property type="evidence" value="ECO:0007669"/>
    <property type="project" value="UniProtKB-UniRule"/>
</dbReference>